<dbReference type="Gene3D" id="3.90.1140.10">
    <property type="entry name" value="Cyclic phosphodiesterase"/>
    <property type="match status" value="1"/>
</dbReference>
<organism evidence="1 2">
    <name type="scientific">Skermanella aerolata</name>
    <dbReference type="NCBI Taxonomy" id="393310"/>
    <lineage>
        <taxon>Bacteria</taxon>
        <taxon>Pseudomonadati</taxon>
        <taxon>Pseudomonadota</taxon>
        <taxon>Alphaproteobacteria</taxon>
        <taxon>Rhodospirillales</taxon>
        <taxon>Azospirillaceae</taxon>
        <taxon>Skermanella</taxon>
    </lineage>
</organism>
<sequence length="178" mass="20014">MGNALFESTQSRPLILTLRMDRDSFFRFERLRQTHFPAHRNFIPAHLTLFHHLSGDDPGAIAADIASVLRTRAPVRLNATGLRFLGRGVAYTFDAPELSALRGELAARWAASLTPQDRQAFRPHVTVQNKADSEVARMLKQRLEAEFQPFEVTGEGLLLWRYLGGPWEPLGDFPFGGS</sequence>
<dbReference type="SUPFAM" id="SSF55144">
    <property type="entry name" value="LigT-like"/>
    <property type="match status" value="1"/>
</dbReference>
<evidence type="ECO:0000313" key="2">
    <source>
        <dbReference type="Proteomes" id="UP000321523"/>
    </source>
</evidence>
<name>A0A512DYC7_9PROT</name>
<dbReference type="Pfam" id="PF13563">
    <property type="entry name" value="2_5_RNA_ligase2"/>
    <property type="match status" value="1"/>
</dbReference>
<gene>
    <name evidence="1" type="ORF">SAE02_56200</name>
</gene>
<dbReference type="EMBL" id="BJYZ01000028">
    <property type="protein sequence ID" value="GEO41472.1"/>
    <property type="molecule type" value="Genomic_DNA"/>
</dbReference>
<keyword evidence="2" id="KW-1185">Reference proteome</keyword>
<dbReference type="AlphaFoldDB" id="A0A512DYC7"/>
<reference evidence="1 2" key="1">
    <citation type="submission" date="2019-07" db="EMBL/GenBank/DDBJ databases">
        <title>Whole genome shotgun sequence of Skermanella aerolata NBRC 106429.</title>
        <authorList>
            <person name="Hosoyama A."/>
            <person name="Uohara A."/>
            <person name="Ohji S."/>
            <person name="Ichikawa N."/>
        </authorList>
    </citation>
    <scope>NUCLEOTIDE SEQUENCE [LARGE SCALE GENOMIC DNA]</scope>
    <source>
        <strain evidence="1 2">NBRC 106429</strain>
    </source>
</reference>
<dbReference type="OrthoDB" id="793003at2"/>
<dbReference type="InterPro" id="IPR009097">
    <property type="entry name" value="Cyclic_Pdiesterase"/>
</dbReference>
<comment type="caution">
    <text evidence="1">The sequence shown here is derived from an EMBL/GenBank/DDBJ whole genome shotgun (WGS) entry which is preliminary data.</text>
</comment>
<accession>A0A512DYC7</accession>
<protein>
    <recommendedName>
        <fullName evidence="3">Phosphoesterase HXTX</fullName>
    </recommendedName>
</protein>
<evidence type="ECO:0000313" key="1">
    <source>
        <dbReference type="EMBL" id="GEO41472.1"/>
    </source>
</evidence>
<dbReference type="Proteomes" id="UP000321523">
    <property type="component" value="Unassembled WGS sequence"/>
</dbReference>
<proteinExistence type="predicted"/>
<evidence type="ECO:0008006" key="3">
    <source>
        <dbReference type="Google" id="ProtNLM"/>
    </source>
</evidence>